<gene>
    <name evidence="2" type="ORF">Acor_42890</name>
</gene>
<feature type="domain" description="CATRA-Associated Small Protein" evidence="1">
    <location>
        <begin position="8"/>
        <end position="80"/>
    </location>
</feature>
<protein>
    <recommendedName>
        <fullName evidence="1">CATRA-Associated Small Protein domain-containing protein</fullName>
    </recommendedName>
</protein>
<comment type="caution">
    <text evidence="2">The sequence shown here is derived from an EMBL/GenBank/DDBJ whole genome shotgun (WGS) entry which is preliminary data.</text>
</comment>
<evidence type="ECO:0000313" key="2">
    <source>
        <dbReference type="EMBL" id="GES02224.1"/>
    </source>
</evidence>
<reference evidence="2 3" key="1">
    <citation type="submission" date="2019-10" db="EMBL/GenBank/DDBJ databases">
        <title>Whole genome shotgun sequence of Acrocarpospora corrugata NBRC 13972.</title>
        <authorList>
            <person name="Ichikawa N."/>
            <person name="Kimura A."/>
            <person name="Kitahashi Y."/>
            <person name="Komaki H."/>
            <person name="Oguchi A."/>
        </authorList>
    </citation>
    <scope>NUCLEOTIDE SEQUENCE [LARGE SCALE GENOMIC DNA]</scope>
    <source>
        <strain evidence="2 3">NBRC 13972</strain>
    </source>
</reference>
<accession>A0A5M3W0G7</accession>
<evidence type="ECO:0000313" key="3">
    <source>
        <dbReference type="Proteomes" id="UP000334990"/>
    </source>
</evidence>
<dbReference type="AlphaFoldDB" id="A0A5M3W0G7"/>
<organism evidence="2 3">
    <name type="scientific">Acrocarpospora corrugata</name>
    <dbReference type="NCBI Taxonomy" id="35763"/>
    <lineage>
        <taxon>Bacteria</taxon>
        <taxon>Bacillati</taxon>
        <taxon>Actinomycetota</taxon>
        <taxon>Actinomycetes</taxon>
        <taxon>Streptosporangiales</taxon>
        <taxon>Streptosporangiaceae</taxon>
        <taxon>Acrocarpospora</taxon>
    </lineage>
</organism>
<dbReference type="EMBL" id="BLAD01000056">
    <property type="protein sequence ID" value="GES02224.1"/>
    <property type="molecule type" value="Genomic_DNA"/>
</dbReference>
<proteinExistence type="predicted"/>
<keyword evidence="3" id="KW-1185">Reference proteome</keyword>
<dbReference type="InterPro" id="IPR046924">
    <property type="entry name" value="CATASP"/>
</dbReference>
<evidence type="ECO:0000259" key="1">
    <source>
        <dbReference type="Pfam" id="PF20271"/>
    </source>
</evidence>
<dbReference type="Proteomes" id="UP000334990">
    <property type="component" value="Unassembled WGS sequence"/>
</dbReference>
<dbReference type="RefSeq" id="WP_155338461.1">
    <property type="nucleotide sequence ID" value="NZ_BAAABN010000001.1"/>
</dbReference>
<name>A0A5M3W0G7_9ACTN</name>
<sequence>MTISRGADLLREVLEWELLPAQWAEVATLLPAIADGDQDALQDLELLAPVRVFATFDNEPTGPPARERDRINQLIASLDGGTPDPEDEPTR</sequence>
<dbReference type="Pfam" id="PF20271">
    <property type="entry name" value="CATASP"/>
    <property type="match status" value="1"/>
</dbReference>